<name>A0A9D1EYR1_9BACT</name>
<feature type="non-terminal residue" evidence="1">
    <location>
        <position position="1"/>
    </location>
</feature>
<sequence length="173" mass="19571">QTAFHFSITNSDWEDNVRFEELVKNCKEVGYFEAGGKKWTCPFLPTPINRSECEAEKSRLGIRECDYDNDYWAGAVKQCGGINKMPTMADLAKIASLIYKGNPTVGAYNNVTNLTYESDTATSLGLLDPDFYLWSGEENSVAYAYSRGFYDTGTFLTYTYRYLSSKHAICRVD</sequence>
<dbReference type="EMBL" id="DVIU01000120">
    <property type="protein sequence ID" value="HIS36166.1"/>
    <property type="molecule type" value="Genomic_DNA"/>
</dbReference>
<proteinExistence type="predicted"/>
<protein>
    <submittedName>
        <fullName evidence="1">Uncharacterized protein</fullName>
    </submittedName>
</protein>
<gene>
    <name evidence="1" type="ORF">IAC10_06000</name>
</gene>
<reference evidence="1" key="2">
    <citation type="journal article" date="2021" name="PeerJ">
        <title>Extensive microbial diversity within the chicken gut microbiome revealed by metagenomics and culture.</title>
        <authorList>
            <person name="Gilroy R."/>
            <person name="Ravi A."/>
            <person name="Getino M."/>
            <person name="Pursley I."/>
            <person name="Horton D.L."/>
            <person name="Alikhan N.F."/>
            <person name="Baker D."/>
            <person name="Gharbi K."/>
            <person name="Hall N."/>
            <person name="Watson M."/>
            <person name="Adriaenssens E.M."/>
            <person name="Foster-Nyarko E."/>
            <person name="Jarju S."/>
            <person name="Secka A."/>
            <person name="Antonio M."/>
            <person name="Oren A."/>
            <person name="Chaudhuri R.R."/>
            <person name="La Ragione R."/>
            <person name="Hildebrand F."/>
            <person name="Pallen M.J."/>
        </authorList>
    </citation>
    <scope>NUCLEOTIDE SEQUENCE</scope>
    <source>
        <strain evidence="1">6276</strain>
    </source>
</reference>
<organism evidence="1 2">
    <name type="scientific">Candidatus Scatousia excrementigallinarum</name>
    <dbReference type="NCBI Taxonomy" id="2840935"/>
    <lineage>
        <taxon>Bacteria</taxon>
        <taxon>Candidatus Scatousia</taxon>
    </lineage>
</organism>
<reference evidence="1" key="1">
    <citation type="submission" date="2020-10" db="EMBL/GenBank/DDBJ databases">
        <authorList>
            <person name="Gilroy R."/>
        </authorList>
    </citation>
    <scope>NUCLEOTIDE SEQUENCE</scope>
    <source>
        <strain evidence="1">6276</strain>
    </source>
</reference>
<dbReference type="Proteomes" id="UP000823928">
    <property type="component" value="Unassembled WGS sequence"/>
</dbReference>
<evidence type="ECO:0000313" key="1">
    <source>
        <dbReference type="EMBL" id="HIS36166.1"/>
    </source>
</evidence>
<comment type="caution">
    <text evidence="1">The sequence shown here is derived from an EMBL/GenBank/DDBJ whole genome shotgun (WGS) entry which is preliminary data.</text>
</comment>
<accession>A0A9D1EYR1</accession>
<evidence type="ECO:0000313" key="2">
    <source>
        <dbReference type="Proteomes" id="UP000823928"/>
    </source>
</evidence>
<dbReference type="AlphaFoldDB" id="A0A9D1EYR1"/>